<dbReference type="InterPro" id="IPR046084">
    <property type="entry name" value="TrbL_4"/>
</dbReference>
<gene>
    <name evidence="2" type="ORF">ERS852571_02700</name>
</gene>
<sequence length="277" mass="30444">MLKSLFNDFLEDLAKDAVKLINKFLVDLMDIALNCQNYISTKHLIKGLSLSKVNAVILKYAIALLILKFVQKGFSIYILQSDGDPDHDPIHILTGFCQAVAISVTFLGLYTPLVNIFETFTKAILTAIGSKGEIEAIKDQFLLTLFGNGITTVLLFIIFLIIIFLIYIQIIKNGAELMVLKFAIPLLSVGLMDSDGGSFKIAGKKFLQMGFTCTLQIILLRLAMALLLTGHVIWSVAFGSLALKGPKLIQDYLFANQGSGLAGKLQVASNIRRIFAH</sequence>
<keyword evidence="1" id="KW-0472">Membrane</keyword>
<evidence type="ECO:0000313" key="3">
    <source>
        <dbReference type="Proteomes" id="UP000095553"/>
    </source>
</evidence>
<feature type="transmembrane region" description="Helical" evidence="1">
    <location>
        <begin position="213"/>
        <end position="234"/>
    </location>
</feature>
<dbReference type="RefSeq" id="WP_055073341.1">
    <property type="nucleotide sequence ID" value="NZ_CYXY01000020.1"/>
</dbReference>
<name>A0A173UH39_ANAHA</name>
<evidence type="ECO:0008006" key="4">
    <source>
        <dbReference type="Google" id="ProtNLM"/>
    </source>
</evidence>
<keyword evidence="1" id="KW-0812">Transmembrane</keyword>
<reference evidence="2 3" key="1">
    <citation type="submission" date="2015-09" db="EMBL/GenBank/DDBJ databases">
        <authorList>
            <consortium name="Pathogen Informatics"/>
        </authorList>
    </citation>
    <scope>NUCLEOTIDE SEQUENCE [LARGE SCALE GENOMIC DNA]</scope>
    <source>
        <strain evidence="2 3">2789STDY5834959</strain>
    </source>
</reference>
<dbReference type="EMBL" id="CYXY01000020">
    <property type="protein sequence ID" value="CUN12908.1"/>
    <property type="molecule type" value="Genomic_DNA"/>
</dbReference>
<evidence type="ECO:0000256" key="1">
    <source>
        <dbReference type="SAM" id="Phobius"/>
    </source>
</evidence>
<evidence type="ECO:0000313" key="2">
    <source>
        <dbReference type="EMBL" id="CUN12908.1"/>
    </source>
</evidence>
<accession>A0A173UH39</accession>
<organism evidence="2 3">
    <name type="scientific">Anaerostipes hadrus</name>
    <dbReference type="NCBI Taxonomy" id="649756"/>
    <lineage>
        <taxon>Bacteria</taxon>
        <taxon>Bacillati</taxon>
        <taxon>Bacillota</taxon>
        <taxon>Clostridia</taxon>
        <taxon>Lachnospirales</taxon>
        <taxon>Lachnospiraceae</taxon>
        <taxon>Anaerostipes</taxon>
    </lineage>
</organism>
<feature type="transmembrane region" description="Helical" evidence="1">
    <location>
        <begin position="53"/>
        <end position="70"/>
    </location>
</feature>
<feature type="transmembrane region" description="Helical" evidence="1">
    <location>
        <begin position="90"/>
        <end position="110"/>
    </location>
</feature>
<dbReference type="Pfam" id="PF19597">
    <property type="entry name" value="TrbL_4"/>
    <property type="match status" value="1"/>
</dbReference>
<protein>
    <recommendedName>
        <fullName evidence="4">Conjugal transfer protein TrbL</fullName>
    </recommendedName>
</protein>
<feature type="transmembrane region" description="Helical" evidence="1">
    <location>
        <begin position="141"/>
        <end position="168"/>
    </location>
</feature>
<keyword evidence="1" id="KW-1133">Transmembrane helix</keyword>
<dbReference type="Proteomes" id="UP000095553">
    <property type="component" value="Unassembled WGS sequence"/>
</dbReference>
<proteinExistence type="predicted"/>
<dbReference type="AlphaFoldDB" id="A0A173UH39"/>